<reference evidence="1 3" key="1">
    <citation type="journal article" date="2011" name="Nature">
        <title>The Medicago genome provides insight into the evolution of rhizobial symbioses.</title>
        <authorList>
            <person name="Young N.D."/>
            <person name="Debelle F."/>
            <person name="Oldroyd G.E."/>
            <person name="Geurts R."/>
            <person name="Cannon S.B."/>
            <person name="Udvardi M.K."/>
            <person name="Benedito V.A."/>
            <person name="Mayer K.F."/>
            <person name="Gouzy J."/>
            <person name="Schoof H."/>
            <person name="Van de Peer Y."/>
            <person name="Proost S."/>
            <person name="Cook D.R."/>
            <person name="Meyers B.C."/>
            <person name="Spannagl M."/>
            <person name="Cheung F."/>
            <person name="De Mita S."/>
            <person name="Krishnakumar V."/>
            <person name="Gundlach H."/>
            <person name="Zhou S."/>
            <person name="Mudge J."/>
            <person name="Bharti A.K."/>
            <person name="Murray J.D."/>
            <person name="Naoumkina M.A."/>
            <person name="Rosen B."/>
            <person name="Silverstein K.A."/>
            <person name="Tang H."/>
            <person name="Rombauts S."/>
            <person name="Zhao P.X."/>
            <person name="Zhou P."/>
            <person name="Barbe V."/>
            <person name="Bardou P."/>
            <person name="Bechner M."/>
            <person name="Bellec A."/>
            <person name="Berger A."/>
            <person name="Berges H."/>
            <person name="Bidwell S."/>
            <person name="Bisseling T."/>
            <person name="Choisne N."/>
            <person name="Couloux A."/>
            <person name="Denny R."/>
            <person name="Deshpande S."/>
            <person name="Dai X."/>
            <person name="Doyle J.J."/>
            <person name="Dudez A.M."/>
            <person name="Farmer A.D."/>
            <person name="Fouteau S."/>
            <person name="Franken C."/>
            <person name="Gibelin C."/>
            <person name="Gish J."/>
            <person name="Goldstein S."/>
            <person name="Gonzalez A.J."/>
            <person name="Green P.J."/>
            <person name="Hallab A."/>
            <person name="Hartog M."/>
            <person name="Hua A."/>
            <person name="Humphray S.J."/>
            <person name="Jeong D.H."/>
            <person name="Jing Y."/>
            <person name="Jocker A."/>
            <person name="Kenton S.M."/>
            <person name="Kim D.J."/>
            <person name="Klee K."/>
            <person name="Lai H."/>
            <person name="Lang C."/>
            <person name="Lin S."/>
            <person name="Macmil S.L."/>
            <person name="Magdelenat G."/>
            <person name="Matthews L."/>
            <person name="McCorrison J."/>
            <person name="Monaghan E.L."/>
            <person name="Mun J.H."/>
            <person name="Najar F.Z."/>
            <person name="Nicholson C."/>
            <person name="Noirot C."/>
            <person name="O'Bleness M."/>
            <person name="Paule C.R."/>
            <person name="Poulain J."/>
            <person name="Prion F."/>
            <person name="Qin B."/>
            <person name="Qu C."/>
            <person name="Retzel E.F."/>
            <person name="Riddle C."/>
            <person name="Sallet E."/>
            <person name="Samain S."/>
            <person name="Samson N."/>
            <person name="Sanders I."/>
            <person name="Saurat O."/>
            <person name="Scarpelli C."/>
            <person name="Schiex T."/>
            <person name="Segurens B."/>
            <person name="Severin A.J."/>
            <person name="Sherrier D.J."/>
            <person name="Shi R."/>
            <person name="Sims S."/>
            <person name="Singer S.R."/>
            <person name="Sinharoy S."/>
            <person name="Sterck L."/>
            <person name="Viollet A."/>
            <person name="Wang B.B."/>
            <person name="Wang K."/>
            <person name="Wang M."/>
            <person name="Wang X."/>
            <person name="Warfsmann J."/>
            <person name="Weissenbach J."/>
            <person name="White D.D."/>
            <person name="White J.D."/>
            <person name="Wiley G.B."/>
            <person name="Wincker P."/>
            <person name="Xing Y."/>
            <person name="Yang L."/>
            <person name="Yao Z."/>
            <person name="Ying F."/>
            <person name="Zhai J."/>
            <person name="Zhou L."/>
            <person name="Zuber A."/>
            <person name="Denarie J."/>
            <person name="Dixon R.A."/>
            <person name="May G.D."/>
            <person name="Schwartz D.C."/>
            <person name="Rogers J."/>
            <person name="Quetier F."/>
            <person name="Town C.D."/>
            <person name="Roe B.A."/>
        </authorList>
    </citation>
    <scope>NUCLEOTIDE SEQUENCE [LARGE SCALE GENOMIC DNA]</scope>
    <source>
        <strain evidence="1">A17</strain>
        <strain evidence="2 3">cv. Jemalong A17</strain>
    </source>
</reference>
<organism evidence="1 3">
    <name type="scientific">Medicago truncatula</name>
    <name type="common">Barrel medic</name>
    <name type="synonym">Medicago tribuloides</name>
    <dbReference type="NCBI Taxonomy" id="3880"/>
    <lineage>
        <taxon>Eukaryota</taxon>
        <taxon>Viridiplantae</taxon>
        <taxon>Streptophyta</taxon>
        <taxon>Embryophyta</taxon>
        <taxon>Tracheophyta</taxon>
        <taxon>Spermatophyta</taxon>
        <taxon>Magnoliopsida</taxon>
        <taxon>eudicotyledons</taxon>
        <taxon>Gunneridae</taxon>
        <taxon>Pentapetalae</taxon>
        <taxon>rosids</taxon>
        <taxon>fabids</taxon>
        <taxon>Fabales</taxon>
        <taxon>Fabaceae</taxon>
        <taxon>Papilionoideae</taxon>
        <taxon>50 kb inversion clade</taxon>
        <taxon>NPAAA clade</taxon>
        <taxon>Hologalegina</taxon>
        <taxon>IRL clade</taxon>
        <taxon>Trifolieae</taxon>
        <taxon>Medicago</taxon>
    </lineage>
</organism>
<proteinExistence type="predicted"/>
<keyword evidence="3" id="KW-1185">Reference proteome</keyword>
<evidence type="ECO:0000313" key="2">
    <source>
        <dbReference type="EnsemblPlants" id="KEH32067"/>
    </source>
</evidence>
<dbReference type="Proteomes" id="UP000002051">
    <property type="component" value="Chromosome 4"/>
</dbReference>
<sequence length="64" mass="7229">MITASELRMKMGKLNTNMIEETGKVKAKRIDNNKMDISAIYAAKGLSNTKFEDLQEFVTLMKST</sequence>
<name>A0A072UQV9_MEDTR</name>
<protein>
    <submittedName>
        <fullName evidence="1 2">Uncharacterized protein</fullName>
    </submittedName>
</protein>
<dbReference type="AlphaFoldDB" id="A0A072UQV9"/>
<evidence type="ECO:0000313" key="1">
    <source>
        <dbReference type="EMBL" id="KEH32067.1"/>
    </source>
</evidence>
<reference evidence="1 3" key="2">
    <citation type="journal article" date="2014" name="BMC Genomics">
        <title>An improved genome release (version Mt4.0) for the model legume Medicago truncatula.</title>
        <authorList>
            <person name="Tang H."/>
            <person name="Krishnakumar V."/>
            <person name="Bidwell S."/>
            <person name="Rosen B."/>
            <person name="Chan A."/>
            <person name="Zhou S."/>
            <person name="Gentzbittel L."/>
            <person name="Childs K.L."/>
            <person name="Yandell M."/>
            <person name="Gundlach H."/>
            <person name="Mayer K.F."/>
            <person name="Schwartz D.C."/>
            <person name="Town C.D."/>
        </authorList>
    </citation>
    <scope>GENOME REANNOTATION</scope>
    <source>
        <strain evidence="1">A17</strain>
        <strain evidence="2 3">cv. Jemalong A17</strain>
    </source>
</reference>
<dbReference type="HOGENOM" id="CLU_2871014_0_0_1"/>
<dbReference type="EMBL" id="CM001220">
    <property type="protein sequence ID" value="KEH32067.1"/>
    <property type="molecule type" value="Genomic_DNA"/>
</dbReference>
<dbReference type="EnsemblPlants" id="KEH32067">
    <property type="protein sequence ID" value="KEH32067"/>
    <property type="gene ID" value="MTR_4g110120"/>
</dbReference>
<gene>
    <name evidence="1" type="ordered locus">MTR_4g110120</name>
</gene>
<accession>A0A072UQV9</accession>
<reference evidence="2" key="3">
    <citation type="submission" date="2015-04" db="UniProtKB">
        <authorList>
            <consortium name="EnsemblPlants"/>
        </authorList>
    </citation>
    <scope>IDENTIFICATION</scope>
    <source>
        <strain evidence="2">cv. Jemalong A17</strain>
    </source>
</reference>
<evidence type="ECO:0000313" key="3">
    <source>
        <dbReference type="Proteomes" id="UP000002051"/>
    </source>
</evidence>